<dbReference type="GO" id="GO:0003735">
    <property type="term" value="F:structural constituent of ribosome"/>
    <property type="evidence" value="ECO:0007669"/>
    <property type="project" value="InterPro"/>
</dbReference>
<dbReference type="EMBL" id="MHOR01000022">
    <property type="protein sequence ID" value="OGZ66869.1"/>
    <property type="molecule type" value="Genomic_DNA"/>
</dbReference>
<organism evidence="4 5">
    <name type="scientific">Candidatus Staskawiczbacteria bacterium RIFCSPHIGHO2_02_FULL_34_10</name>
    <dbReference type="NCBI Taxonomy" id="1802205"/>
    <lineage>
        <taxon>Bacteria</taxon>
        <taxon>Candidatus Staskawicziibacteriota</taxon>
    </lineage>
</organism>
<reference evidence="4 5" key="1">
    <citation type="journal article" date="2016" name="Nat. Commun.">
        <title>Thousands of microbial genomes shed light on interconnected biogeochemical processes in an aquifer system.</title>
        <authorList>
            <person name="Anantharaman K."/>
            <person name="Brown C.T."/>
            <person name="Hug L.A."/>
            <person name="Sharon I."/>
            <person name="Castelle C.J."/>
            <person name="Probst A.J."/>
            <person name="Thomas B.C."/>
            <person name="Singh A."/>
            <person name="Wilkins M.J."/>
            <person name="Karaoz U."/>
            <person name="Brodie E.L."/>
            <person name="Williams K.H."/>
            <person name="Hubbard S.S."/>
            <person name="Banfield J.F."/>
        </authorList>
    </citation>
    <scope>NUCLEOTIDE SEQUENCE [LARGE SCALE GENOMIC DNA]</scope>
</reference>
<protein>
    <recommendedName>
        <fullName evidence="2 3">Small ribosomal subunit protein bS6</fullName>
    </recommendedName>
</protein>
<dbReference type="CDD" id="cd00473">
    <property type="entry name" value="bS6"/>
    <property type="match status" value="1"/>
</dbReference>
<dbReference type="GO" id="GO:0005840">
    <property type="term" value="C:ribosome"/>
    <property type="evidence" value="ECO:0007669"/>
    <property type="project" value="UniProtKB-KW"/>
</dbReference>
<evidence type="ECO:0000256" key="2">
    <source>
        <dbReference type="ARBA" id="ARBA00035294"/>
    </source>
</evidence>
<dbReference type="AlphaFoldDB" id="A0A1G2HWT1"/>
<sequence>MKMYELTYIISSTIDSKESDDIVKELESFIKSKEGVVLKSEKTIAKPLAYPIKKQSSGYFVFLTLQILENKVKEVKEKLQKNSKILRHFLIVKKPIKILKERRTRKPLFIKSKIEESPFTISGESKNKEEDVKIEDIDKKLDEILSE</sequence>
<dbReference type="PANTHER" id="PTHR21011:SF1">
    <property type="entry name" value="SMALL RIBOSOMAL SUBUNIT PROTEIN BS6M"/>
    <property type="match status" value="1"/>
</dbReference>
<dbReference type="InterPro" id="IPR020814">
    <property type="entry name" value="Ribosomal_S6_plastid/chlpt"/>
</dbReference>
<dbReference type="GO" id="GO:0070181">
    <property type="term" value="F:small ribosomal subunit rRNA binding"/>
    <property type="evidence" value="ECO:0007669"/>
    <property type="project" value="TreeGrafter"/>
</dbReference>
<dbReference type="Gene3D" id="3.30.70.60">
    <property type="match status" value="1"/>
</dbReference>
<accession>A0A1G2HWT1</accession>
<dbReference type="Pfam" id="PF01250">
    <property type="entry name" value="Ribosomal_S6"/>
    <property type="match status" value="1"/>
</dbReference>
<dbReference type="HAMAP" id="MF_00360">
    <property type="entry name" value="Ribosomal_bS6"/>
    <property type="match status" value="1"/>
</dbReference>
<name>A0A1G2HWT1_9BACT</name>
<evidence type="ECO:0000313" key="5">
    <source>
        <dbReference type="Proteomes" id="UP000178380"/>
    </source>
</evidence>
<gene>
    <name evidence="3" type="primary">rpsF</name>
    <name evidence="4" type="ORF">A3C58_02445</name>
</gene>
<evidence type="ECO:0000313" key="4">
    <source>
        <dbReference type="EMBL" id="OGZ66869.1"/>
    </source>
</evidence>
<dbReference type="SUPFAM" id="SSF54995">
    <property type="entry name" value="Ribosomal protein S6"/>
    <property type="match status" value="1"/>
</dbReference>
<dbReference type="InterPro" id="IPR000529">
    <property type="entry name" value="Ribosomal_bS6"/>
</dbReference>
<comment type="function">
    <text evidence="3">Binds together with bS18 to 16S ribosomal RNA.</text>
</comment>
<dbReference type="InterPro" id="IPR035980">
    <property type="entry name" value="Ribosomal_bS6_sf"/>
</dbReference>
<comment type="similarity">
    <text evidence="1 3">Belongs to the bacterial ribosomal protein bS6 family.</text>
</comment>
<dbReference type="NCBIfam" id="TIGR00166">
    <property type="entry name" value="S6"/>
    <property type="match status" value="1"/>
</dbReference>
<proteinExistence type="inferred from homology"/>
<keyword evidence="3 4" id="KW-0689">Ribosomal protein</keyword>
<keyword evidence="3" id="KW-0687">Ribonucleoprotein</keyword>
<dbReference type="GO" id="GO:0006412">
    <property type="term" value="P:translation"/>
    <property type="evidence" value="ECO:0007669"/>
    <property type="project" value="UniProtKB-UniRule"/>
</dbReference>
<dbReference type="GO" id="GO:0005737">
    <property type="term" value="C:cytoplasm"/>
    <property type="evidence" value="ECO:0007669"/>
    <property type="project" value="UniProtKB-ARBA"/>
</dbReference>
<dbReference type="STRING" id="1802205.A3C58_02445"/>
<keyword evidence="3" id="KW-0699">rRNA-binding</keyword>
<dbReference type="GO" id="GO:1990904">
    <property type="term" value="C:ribonucleoprotein complex"/>
    <property type="evidence" value="ECO:0007669"/>
    <property type="project" value="UniProtKB-KW"/>
</dbReference>
<comment type="caution">
    <text evidence="4">The sequence shown here is derived from an EMBL/GenBank/DDBJ whole genome shotgun (WGS) entry which is preliminary data.</text>
</comment>
<keyword evidence="3" id="KW-0694">RNA-binding</keyword>
<evidence type="ECO:0000256" key="3">
    <source>
        <dbReference type="HAMAP-Rule" id="MF_00360"/>
    </source>
</evidence>
<evidence type="ECO:0000256" key="1">
    <source>
        <dbReference type="ARBA" id="ARBA00009512"/>
    </source>
</evidence>
<dbReference type="InterPro" id="IPR014717">
    <property type="entry name" value="Transl_elong_EF1B/ribsomal_bS6"/>
</dbReference>
<dbReference type="PANTHER" id="PTHR21011">
    <property type="entry name" value="MITOCHONDRIAL 28S RIBOSOMAL PROTEIN S6"/>
    <property type="match status" value="1"/>
</dbReference>
<dbReference type="Proteomes" id="UP000178380">
    <property type="component" value="Unassembled WGS sequence"/>
</dbReference>